<evidence type="ECO:0000313" key="4">
    <source>
        <dbReference type="EMBL" id="OCK84866.1"/>
    </source>
</evidence>
<dbReference type="InterPro" id="IPR001849">
    <property type="entry name" value="PH_domain"/>
</dbReference>
<dbReference type="GO" id="GO:0005085">
    <property type="term" value="F:guanyl-nucleotide exchange factor activity"/>
    <property type="evidence" value="ECO:0007669"/>
    <property type="project" value="InterPro"/>
</dbReference>
<dbReference type="PROSITE" id="PS50003">
    <property type="entry name" value="PH_DOMAIN"/>
    <property type="match status" value="1"/>
</dbReference>
<dbReference type="Proteomes" id="UP000250266">
    <property type="component" value="Unassembled WGS sequence"/>
</dbReference>
<dbReference type="PANTHER" id="PTHR45818">
    <property type="entry name" value="PROTEIN VAV"/>
    <property type="match status" value="1"/>
</dbReference>
<dbReference type="InterPro" id="IPR000219">
    <property type="entry name" value="DH_dom"/>
</dbReference>
<name>A0A8E2EJC5_9PEZI</name>
<reference evidence="4 5" key="1">
    <citation type="journal article" date="2016" name="Nat. Commun.">
        <title>Ectomycorrhizal ecology is imprinted in the genome of the dominant symbiotic fungus Cenococcum geophilum.</title>
        <authorList>
            <consortium name="DOE Joint Genome Institute"/>
            <person name="Peter M."/>
            <person name="Kohler A."/>
            <person name="Ohm R.A."/>
            <person name="Kuo A."/>
            <person name="Krutzmann J."/>
            <person name="Morin E."/>
            <person name="Arend M."/>
            <person name="Barry K.W."/>
            <person name="Binder M."/>
            <person name="Choi C."/>
            <person name="Clum A."/>
            <person name="Copeland A."/>
            <person name="Grisel N."/>
            <person name="Haridas S."/>
            <person name="Kipfer T."/>
            <person name="LaButti K."/>
            <person name="Lindquist E."/>
            <person name="Lipzen A."/>
            <person name="Maire R."/>
            <person name="Meier B."/>
            <person name="Mihaltcheva S."/>
            <person name="Molinier V."/>
            <person name="Murat C."/>
            <person name="Poggeler S."/>
            <person name="Quandt C.A."/>
            <person name="Sperisen C."/>
            <person name="Tritt A."/>
            <person name="Tisserant E."/>
            <person name="Crous P.W."/>
            <person name="Henrissat B."/>
            <person name="Nehls U."/>
            <person name="Egli S."/>
            <person name="Spatafora J.W."/>
            <person name="Grigoriev I.V."/>
            <person name="Martin F.M."/>
        </authorList>
    </citation>
    <scope>NUCLEOTIDE SEQUENCE [LARGE SCALE GENOMIC DNA]</scope>
    <source>
        <strain evidence="4 5">CBS 459.81</strain>
    </source>
</reference>
<feature type="region of interest" description="Disordered" evidence="1">
    <location>
        <begin position="963"/>
        <end position="998"/>
    </location>
</feature>
<evidence type="ECO:0008006" key="6">
    <source>
        <dbReference type="Google" id="ProtNLM"/>
    </source>
</evidence>
<dbReference type="OrthoDB" id="8059989at2759"/>
<dbReference type="EMBL" id="KV744829">
    <property type="protein sequence ID" value="OCK84866.1"/>
    <property type="molecule type" value="Genomic_DNA"/>
</dbReference>
<feature type="region of interest" description="Disordered" evidence="1">
    <location>
        <begin position="1017"/>
        <end position="1048"/>
    </location>
</feature>
<gene>
    <name evidence="4" type="ORF">K432DRAFT_319547</name>
</gene>
<dbReference type="PROSITE" id="PS50010">
    <property type="entry name" value="DH_2"/>
    <property type="match status" value="1"/>
</dbReference>
<dbReference type="InterPro" id="IPR035899">
    <property type="entry name" value="DBL_dom_sf"/>
</dbReference>
<sequence>MAYVLSLRPQSPLKRSFSETPYLRPCSPLVDDHANGSLRNLAPRNISATSLNSLTALQAGSWLHGNENKPPGLKPRSLLDLIHQQDPTSTEPRPSFQTLGKANWATDVTSLPYTSSRKETELEEAERFEADALEELEELCGHSSFLDEGESTFEPEDTNPEAFTTFGEALEIPLPEDLSSNNTRADKNIKQIPPPITIEVSPPPFKRWMSSLRKRHGHRRKGHDSRVERWSFDNSDNEAAIKSTPLPNIPESRRRKSESMSSSLGFVTAIRSASITLASASLAPCSQRGGFSTRLRVENRSSGFSEARVSMDSNAGPIIDEGAWLRSLQRRKILEELIASEESYIGDMKILVNDYFSLLASVPSLSTQTRVSIQQNVTQILQLHEDLLDELLKGIPHADYTQSARHESYPITKAKHIRFHSADIIPGRLAEAKFSRKQRHSLDIGKSMDHRPIGLVADTKTAGNVARIFNKHMKRFFAYEEYGAHWTTMSQDLTSTCKNMPAWQAYERGIEALSKSLASENNREASSRKALTFSDLLIKPIQRVCKYPLLFEDLCRHTPVYDDPEAHAELEKALFRIQEAIREVNKAKDDPKRRRLIETTWHLQDRLAFQEQAFTISRAVIFRLLGHAMLCGVLHVAYQTSERPKGQYMICVLYKSCLVLATTNRSFTPYNVVAAIALANGTIEEPDNGRGLQCHTAQHTWKLVFESGHRLFDVLFSACSTEEEEAWKKHLRDRITAETQDLAEGRSTLQDIFSFLSLELKSIGPVFGQHESANRRMLVQRSATMGPKTGLNQVIIKNTQAQKSTDPGQSTMSLPVTRSQSHLSTNHISTLAPRRAERIRLETALAEVWTKDIIPFPGMGPRRAENPIRASANSVMRKLSMASIASNFSRRSPSFTSLSHTRSEESFTTVQPLSKAGIRARSTQADRRLAPAVVDFHNAPAAFLPADFELQDRPNGRRRRLANRAAVNERSSDRSVKKCRRLSTVQTSRPPARPSENRVASIGSNATVIHLPTMLDGSVESEKQKAKSAQTTQTLRTPSGSTSVATKRSLKPKNRLFRFWM</sequence>
<feature type="domain" description="PH" evidence="2">
    <location>
        <begin position="627"/>
        <end position="736"/>
    </location>
</feature>
<protein>
    <recommendedName>
        <fullName evidence="6">DH domain-containing protein</fullName>
    </recommendedName>
</protein>
<feature type="region of interest" description="Disordered" evidence="1">
    <location>
        <begin position="890"/>
        <end position="910"/>
    </location>
</feature>
<accession>A0A8E2EJC5</accession>
<feature type="region of interest" description="Disordered" evidence="1">
    <location>
        <begin position="238"/>
        <end position="260"/>
    </location>
</feature>
<evidence type="ECO:0000259" key="3">
    <source>
        <dbReference type="PROSITE" id="PS50010"/>
    </source>
</evidence>
<evidence type="ECO:0000259" key="2">
    <source>
        <dbReference type="PROSITE" id="PS50003"/>
    </source>
</evidence>
<dbReference type="SUPFAM" id="SSF50729">
    <property type="entry name" value="PH domain-like"/>
    <property type="match status" value="1"/>
</dbReference>
<proteinExistence type="predicted"/>
<dbReference type="GO" id="GO:0005737">
    <property type="term" value="C:cytoplasm"/>
    <property type="evidence" value="ECO:0007669"/>
    <property type="project" value="TreeGrafter"/>
</dbReference>
<feature type="domain" description="DH" evidence="3">
    <location>
        <begin position="329"/>
        <end position="587"/>
    </location>
</feature>
<feature type="compositionally biased region" description="Polar residues" evidence="1">
    <location>
        <begin position="801"/>
        <end position="829"/>
    </location>
</feature>
<organism evidence="4 5">
    <name type="scientific">Lepidopterella palustris CBS 459.81</name>
    <dbReference type="NCBI Taxonomy" id="1314670"/>
    <lineage>
        <taxon>Eukaryota</taxon>
        <taxon>Fungi</taxon>
        <taxon>Dikarya</taxon>
        <taxon>Ascomycota</taxon>
        <taxon>Pezizomycotina</taxon>
        <taxon>Dothideomycetes</taxon>
        <taxon>Pleosporomycetidae</taxon>
        <taxon>Mytilinidiales</taxon>
        <taxon>Argynnaceae</taxon>
        <taxon>Lepidopterella</taxon>
    </lineage>
</organism>
<dbReference type="AlphaFoldDB" id="A0A8E2EJC5"/>
<feature type="region of interest" description="Disordered" evidence="1">
    <location>
        <begin position="801"/>
        <end position="831"/>
    </location>
</feature>
<dbReference type="Gene3D" id="1.20.900.10">
    <property type="entry name" value="Dbl homology (DH) domain"/>
    <property type="match status" value="1"/>
</dbReference>
<dbReference type="SUPFAM" id="SSF48065">
    <property type="entry name" value="DBL homology domain (DH-domain)"/>
    <property type="match status" value="1"/>
</dbReference>
<dbReference type="Pfam" id="PF00621">
    <property type="entry name" value="RhoGEF"/>
    <property type="match status" value="1"/>
</dbReference>
<dbReference type="SMART" id="SM00325">
    <property type="entry name" value="RhoGEF"/>
    <property type="match status" value="1"/>
</dbReference>
<feature type="compositionally biased region" description="Polar residues" evidence="1">
    <location>
        <begin position="1027"/>
        <end position="1046"/>
    </location>
</feature>
<keyword evidence="5" id="KW-1185">Reference proteome</keyword>
<evidence type="ECO:0000256" key="1">
    <source>
        <dbReference type="SAM" id="MobiDB-lite"/>
    </source>
</evidence>
<evidence type="ECO:0000313" key="5">
    <source>
        <dbReference type="Proteomes" id="UP000250266"/>
    </source>
</evidence>
<dbReference type="PANTHER" id="PTHR45818:SF3">
    <property type="entry name" value="PROTEIN VAV"/>
    <property type="match status" value="1"/>
</dbReference>